<dbReference type="SUPFAM" id="SSF50475">
    <property type="entry name" value="FMN-binding split barrel"/>
    <property type="match status" value="1"/>
</dbReference>
<evidence type="ECO:0000313" key="2">
    <source>
        <dbReference type="EMBL" id="OGM95505.1"/>
    </source>
</evidence>
<reference evidence="2 3" key="1">
    <citation type="journal article" date="2016" name="Nat. Commun.">
        <title>Thousands of microbial genomes shed light on interconnected biogeochemical processes in an aquifer system.</title>
        <authorList>
            <person name="Anantharaman K."/>
            <person name="Brown C.T."/>
            <person name="Hug L.A."/>
            <person name="Sharon I."/>
            <person name="Castelle C.J."/>
            <person name="Probst A.J."/>
            <person name="Thomas B.C."/>
            <person name="Singh A."/>
            <person name="Wilkins M.J."/>
            <person name="Karaoz U."/>
            <person name="Brodie E.L."/>
            <person name="Williams K.H."/>
            <person name="Hubbard S.S."/>
            <person name="Banfield J.F."/>
        </authorList>
    </citation>
    <scope>NUCLEOTIDE SEQUENCE [LARGE SCALE GENOMIC DNA]</scope>
</reference>
<dbReference type="Gene3D" id="2.30.110.10">
    <property type="entry name" value="Electron Transport, Fmn-binding Protein, Chain A"/>
    <property type="match status" value="1"/>
</dbReference>
<comment type="caution">
    <text evidence="2">The sequence shown here is derived from an EMBL/GenBank/DDBJ whole genome shotgun (WGS) entry which is preliminary data.</text>
</comment>
<dbReference type="Pfam" id="PF01243">
    <property type="entry name" value="PNPOx_N"/>
    <property type="match status" value="1"/>
</dbReference>
<accession>A0A1F8E6B1</accession>
<proteinExistence type="predicted"/>
<evidence type="ECO:0000313" key="3">
    <source>
        <dbReference type="Proteomes" id="UP000179057"/>
    </source>
</evidence>
<evidence type="ECO:0000259" key="1">
    <source>
        <dbReference type="Pfam" id="PF01243"/>
    </source>
</evidence>
<dbReference type="AlphaFoldDB" id="A0A1F8E6B1"/>
<gene>
    <name evidence="2" type="ORF">A2610_03320</name>
</gene>
<sequence length="152" mass="17240">MDIKKELFEYLSTQQIMSLATYGHHVRLCTVYFSADKDLNLYFISNAETEHCKNISINPEVACSIADSRQAMSVKKIGVQITGKAVELSGLEKIGAALAFWSKENFDIEADVSLERIKRRALECKAYKITPSEIKFFNEELFGPEGYDIIKM</sequence>
<protein>
    <recommendedName>
        <fullName evidence="1">Pyridoxamine 5'-phosphate oxidase N-terminal domain-containing protein</fullName>
    </recommendedName>
</protein>
<dbReference type="Proteomes" id="UP000179057">
    <property type="component" value="Unassembled WGS sequence"/>
</dbReference>
<dbReference type="InterPro" id="IPR011576">
    <property type="entry name" value="Pyridox_Oxase_N"/>
</dbReference>
<dbReference type="InterPro" id="IPR012349">
    <property type="entry name" value="Split_barrel_FMN-bd"/>
</dbReference>
<dbReference type="EMBL" id="MGIV01000005">
    <property type="protein sequence ID" value="OGM95505.1"/>
    <property type="molecule type" value="Genomic_DNA"/>
</dbReference>
<name>A0A1F8E6B1_9BACT</name>
<organism evidence="2 3">
    <name type="scientific">Candidatus Wolfebacteria bacterium RIFOXYD1_FULL_48_65</name>
    <dbReference type="NCBI Taxonomy" id="1802561"/>
    <lineage>
        <taxon>Bacteria</taxon>
        <taxon>Candidatus Wolfeibacteriota</taxon>
    </lineage>
</organism>
<feature type="domain" description="Pyridoxamine 5'-phosphate oxidase N-terminal" evidence="1">
    <location>
        <begin position="3"/>
        <end position="97"/>
    </location>
</feature>